<dbReference type="InterPro" id="IPR038765">
    <property type="entry name" value="Papain-like_cys_pep_sf"/>
</dbReference>
<keyword evidence="2" id="KW-0645">Protease</keyword>
<evidence type="ECO:0000256" key="4">
    <source>
        <dbReference type="SAM" id="MobiDB-lite"/>
    </source>
</evidence>
<reference evidence="6 7" key="1">
    <citation type="submission" date="2018-11" db="EMBL/GenBank/DDBJ databases">
        <title>Genome assembly of Steccherinum ochraceum LE-BIN_3174, the white-rot fungus of the Steccherinaceae family (The Residual Polyporoid clade, Polyporales, Basidiomycota).</title>
        <authorList>
            <person name="Fedorova T.V."/>
            <person name="Glazunova O.A."/>
            <person name="Landesman E.O."/>
            <person name="Moiseenko K.V."/>
            <person name="Psurtseva N.V."/>
            <person name="Savinova O.S."/>
            <person name="Shakhova N.V."/>
            <person name="Tyazhelova T.V."/>
            <person name="Vasina D.V."/>
        </authorList>
    </citation>
    <scope>NUCLEOTIDE SEQUENCE [LARGE SCALE GENOMIC DNA]</scope>
    <source>
        <strain evidence="6 7">LE-BIN_3174</strain>
    </source>
</reference>
<dbReference type="Pfam" id="PF04937">
    <property type="entry name" value="DUF659"/>
    <property type="match status" value="1"/>
</dbReference>
<accession>A0A4R0RK51</accession>
<evidence type="ECO:0000256" key="2">
    <source>
        <dbReference type="ARBA" id="ARBA00022670"/>
    </source>
</evidence>
<organism evidence="6 7">
    <name type="scientific">Steccherinum ochraceum</name>
    <dbReference type="NCBI Taxonomy" id="92696"/>
    <lineage>
        <taxon>Eukaryota</taxon>
        <taxon>Fungi</taxon>
        <taxon>Dikarya</taxon>
        <taxon>Basidiomycota</taxon>
        <taxon>Agaricomycotina</taxon>
        <taxon>Agaricomycetes</taxon>
        <taxon>Polyporales</taxon>
        <taxon>Steccherinaceae</taxon>
        <taxon>Steccherinum</taxon>
    </lineage>
</organism>
<dbReference type="OrthoDB" id="2801221at2759"/>
<keyword evidence="7" id="KW-1185">Reference proteome</keyword>
<dbReference type="STRING" id="92696.A0A4R0RK51"/>
<dbReference type="InterPro" id="IPR007021">
    <property type="entry name" value="DUF659"/>
</dbReference>
<evidence type="ECO:0000313" key="7">
    <source>
        <dbReference type="Proteomes" id="UP000292702"/>
    </source>
</evidence>
<dbReference type="InterPro" id="IPR003653">
    <property type="entry name" value="Peptidase_C48_C"/>
</dbReference>
<name>A0A4R0RK51_9APHY</name>
<protein>
    <recommendedName>
        <fullName evidence="5">Ubiquitin-like protease family profile domain-containing protein</fullName>
    </recommendedName>
</protein>
<feature type="region of interest" description="Disordered" evidence="4">
    <location>
        <begin position="1261"/>
        <end position="1304"/>
    </location>
</feature>
<comment type="similarity">
    <text evidence="1">Belongs to the peptidase C48 family.</text>
</comment>
<feature type="compositionally biased region" description="Basic and acidic residues" evidence="4">
    <location>
        <begin position="1261"/>
        <end position="1271"/>
    </location>
</feature>
<dbReference type="SUPFAM" id="SSF53098">
    <property type="entry name" value="Ribonuclease H-like"/>
    <property type="match status" value="1"/>
</dbReference>
<evidence type="ECO:0000259" key="5">
    <source>
        <dbReference type="PROSITE" id="PS50600"/>
    </source>
</evidence>
<feature type="compositionally biased region" description="Acidic residues" evidence="4">
    <location>
        <begin position="510"/>
        <end position="521"/>
    </location>
</feature>
<feature type="region of interest" description="Disordered" evidence="4">
    <location>
        <begin position="418"/>
        <end position="481"/>
    </location>
</feature>
<dbReference type="Pfam" id="PF02902">
    <property type="entry name" value="Peptidase_C48"/>
    <property type="match status" value="1"/>
</dbReference>
<feature type="region of interest" description="Disordered" evidence="4">
    <location>
        <begin position="1225"/>
        <end position="1245"/>
    </location>
</feature>
<feature type="domain" description="Ubiquitin-like protease family profile" evidence="5">
    <location>
        <begin position="171"/>
        <end position="355"/>
    </location>
</feature>
<dbReference type="Proteomes" id="UP000292702">
    <property type="component" value="Unassembled WGS sequence"/>
</dbReference>
<dbReference type="EMBL" id="RWJN01000141">
    <property type="protein sequence ID" value="TCD66295.1"/>
    <property type="molecule type" value="Genomic_DNA"/>
</dbReference>
<dbReference type="SUPFAM" id="SSF54001">
    <property type="entry name" value="Cysteine proteinases"/>
    <property type="match status" value="1"/>
</dbReference>
<dbReference type="GO" id="GO:0006508">
    <property type="term" value="P:proteolysis"/>
    <property type="evidence" value="ECO:0007669"/>
    <property type="project" value="UniProtKB-KW"/>
</dbReference>
<dbReference type="GO" id="GO:0019783">
    <property type="term" value="F:ubiquitin-like protein peptidase activity"/>
    <property type="evidence" value="ECO:0007669"/>
    <property type="project" value="UniProtKB-ARBA"/>
</dbReference>
<dbReference type="InterPro" id="IPR012337">
    <property type="entry name" value="RNaseH-like_sf"/>
</dbReference>
<keyword evidence="3" id="KW-0378">Hydrolase</keyword>
<dbReference type="GO" id="GO:0008234">
    <property type="term" value="F:cysteine-type peptidase activity"/>
    <property type="evidence" value="ECO:0007669"/>
    <property type="project" value="InterPro"/>
</dbReference>
<comment type="caution">
    <text evidence="6">The sequence shown here is derived from an EMBL/GenBank/DDBJ whole genome shotgun (WGS) entry which is preliminary data.</text>
</comment>
<evidence type="ECO:0000256" key="3">
    <source>
        <dbReference type="ARBA" id="ARBA00022801"/>
    </source>
</evidence>
<dbReference type="Gene3D" id="3.40.395.10">
    <property type="entry name" value="Adenoviral Proteinase, Chain A"/>
    <property type="match status" value="1"/>
</dbReference>
<feature type="compositionally biased region" description="Acidic residues" evidence="4">
    <location>
        <begin position="1287"/>
        <end position="1297"/>
    </location>
</feature>
<sequence length="1304" mass="143531">MDPSVVIEIPDEAVPDAGSLAIPTDVVAALQLPGLGPASALDCISDVVELELPPMNVGGTHVDTRLYFDASPPEPISPAALAQIAFPTEQVIRTLRTFYRSNKDIQSQSRSVVWEDRKLPLFVISVWEKLSELFKWQQALSWIERVRRRISSAPGTISLVEEVSTVYDSLLELGLAALVTIDGVNHGHAIELAAYGSDDWFADTHIDQMLAVLTHDLNHPNPRFSTRILSTGFTSSLLHLYDTNTASSMPSIPRYMQEMGNLLASKHVTSVGGIFNINSNHWVAAVVDLEEMTISYGNSMEKRSALPQNLPVLGALEWWLGGHGIHGFLRVPMNMTLQGDGWSCGILSCNALAHHFLPNSYPLVETGDEDLGRLRMLQRILDLNELTAVDAPHVSQGLIAHLDSQNNASPLITPRSVSVQSKLPHTRPHTPPPTTSRSSNASQLHLSPMKPGRKRSNSSELQPSAREKSQKKLTSSRTQGVGLERFNFKPVAARAIKIPKEVVQNISESNESDDSDNDSDDNSQPRVKVVQNRKGRPTNSLLDRTTVRVAGTKHYNCSHLQGTDLVREVSATLIALSLGSQLAATSIDDQPTSSPTPISTSLVTASSGLTPSPHLPLAHFKAFEAKGKQDYKLKVDHAILKLISALGLPPYALDLAEWKEAWYEASRGAYTPVSRNKFTDFQVPAEVAHVKNVQIEYLKHKINLTISFDGGSIRQLKGFYSIHVTTPERESYFIEGVDGRGVSHTGKWISEQLLRVMDYIGRSRFAGVASDNTANTTDARNRVYELVPTVIVCPDPPHHLNNMVKDLVNLECFKEICKVVRTALSHFSHSQSAREMLDALRKLAGIGRGLQSITKTRFATFVHAALSLMRCLTPIQQLVTSGQIKFKKYNEMFIQDSAAAMRFKLGLMQLIAVCAPVARAIRCLEGAQVNLADVYLLWLAVTASISDVLTDSNVGISASVSAEIRGIVKFRHDQYFEHGPNDAHLSAFYLNPEYSSSGVFSRPNALKPTIIIPPLLNNKPAPSRRDIPADIPNPRTFRRVSEYLFKVAVAEIQHGDNPIFLQYRDRPKTFAEVFKQQMLAYARGVYPFNTPLSPEQTILAWWSQFLSSASTQIVAALAVKLYSILPHSMADERTASTINWLNAPRRANQKVATVVGLAQLNQHYRVSRRKARPNAHPSPKLEFVKIIDDIMAETASAEDVEDGGSVASDEDDFEEVAPAKAGAGVDDWFSAGSQPVEPSDELRVGGDDEIDLAADELREVLMSSAERESTRKGKQMAGASVTSKESAEEEEAEEEAGSFELQWS</sequence>
<evidence type="ECO:0000256" key="1">
    <source>
        <dbReference type="ARBA" id="ARBA00005234"/>
    </source>
</evidence>
<feature type="region of interest" description="Disordered" evidence="4">
    <location>
        <begin position="506"/>
        <end position="542"/>
    </location>
</feature>
<gene>
    <name evidence="6" type="ORF">EIP91_001586</name>
</gene>
<dbReference type="PROSITE" id="PS50600">
    <property type="entry name" value="ULP_PROTEASE"/>
    <property type="match status" value="1"/>
</dbReference>
<evidence type="ECO:0000313" key="6">
    <source>
        <dbReference type="EMBL" id="TCD66295.1"/>
    </source>
</evidence>
<proteinExistence type="inferred from homology"/>